<evidence type="ECO:0000259" key="2">
    <source>
        <dbReference type="Pfam" id="PF05618"/>
    </source>
</evidence>
<feature type="chain" id="PRO_5011905073" description="Retropepsin-like aspartic endopeptidase domain-containing protein" evidence="1">
    <location>
        <begin position="24"/>
        <end position="626"/>
    </location>
</feature>
<sequence>MMKKMSLALALTSALLVAPLSWAQSISGTTQAPVYQLDNKLVLGRVESVYYSDIPELKAVPFVGKIDTGADTTSMHAENIHVSSSHPDYQDLKDNELLWAIVDDLGGTKAKWDADSFKQYQVKVSFTVPHPYTGKEIQITDDLERVSAIRSRTSKKPILRPTIKMPMTIAGHTVDTEVNLTKRTQFSSPILIGKTYLDDNAWVFAGYDYLQEQPSAKMIGKKETVEVEGVPYKISISTSSRYTNVHALDIKVDKKHNEVSFMLEGENGKRHPMTLPLVRMLKTTKSERPLVYLPVKVGENETQRWLVYLRDRSKFSSQIRLGRDVASQHFVIDTDRENLLGGVEKTFKSALKSKPLVVSPEEQVTIDGYTVPAYPTFTVKTPLLRVNGFEVTEKGKDESVTFYLMNDEGKEEKITKPVLKKLKVGSAVRPVVEGDFLLGRKDTSMKFALDVLDEGDTQPFFVFGHDIAKGGVLLNTRADHLLDARPLFKAGHIEVAEVEGMSFPVKLDTGADVSSINAKNIKQFKKDGKDMVSFTYENDLGMKQAFTKPVVDVMRIKAKKGEKANVRPVVEMHVKLGELEKKIRVNLQDRGRFHYSMILGKNFLKHGAVVSSDTNYIVTQKPDYEK</sequence>
<dbReference type="InterPro" id="IPR021109">
    <property type="entry name" value="Peptidase_aspartic_dom_sf"/>
</dbReference>
<evidence type="ECO:0000256" key="1">
    <source>
        <dbReference type="SAM" id="SignalP"/>
    </source>
</evidence>
<dbReference type="PANTHER" id="PTHR38037:SF2">
    <property type="entry name" value="ATP-DEPENDENT ZINC PROTEASE DOMAIN-CONTAINING PROTEIN-RELATED"/>
    <property type="match status" value="1"/>
</dbReference>
<dbReference type="InterPro" id="IPR008503">
    <property type="entry name" value="Asp_endopeptidase"/>
</dbReference>
<dbReference type="Pfam" id="PF05618">
    <property type="entry name" value="Zn_protease"/>
    <property type="match status" value="1"/>
</dbReference>
<keyword evidence="1" id="KW-0732">Signal</keyword>
<dbReference type="PANTHER" id="PTHR38037">
    <property type="entry name" value="ZN_PROTEASE DOMAIN-CONTAINING PROTEIN"/>
    <property type="match status" value="1"/>
</dbReference>
<gene>
    <name evidence="3" type="ORF">K05K4_01370</name>
</gene>
<dbReference type="EMBL" id="CP017902">
    <property type="protein sequence ID" value="ARP17033.1"/>
    <property type="molecule type" value="Genomic_DNA"/>
</dbReference>
<feature type="signal peptide" evidence="1">
    <location>
        <begin position="1"/>
        <end position="23"/>
    </location>
</feature>
<evidence type="ECO:0000313" key="3">
    <source>
        <dbReference type="EMBL" id="ARP17033.1"/>
    </source>
</evidence>
<reference evidence="3" key="1">
    <citation type="submission" date="2016-10" db="EMBL/GenBank/DDBJ databases">
        <title>The High Quality Genome of Vibrio alginolyticus K01M1.</title>
        <authorList>
            <person name="Wendling C."/>
            <person name="Chibani C.M."/>
            <person name="Hertel R."/>
            <person name="Sproer C."/>
            <person name="Bunk B."/>
            <person name="Overmann J."/>
            <person name="Roth O."/>
            <person name="Liesegang H."/>
        </authorList>
    </citation>
    <scope>NUCLEOTIDE SEQUENCE</scope>
    <source>
        <strain evidence="3">K05K4</strain>
    </source>
</reference>
<dbReference type="AlphaFoldDB" id="A0A1W6UGT3"/>
<dbReference type="SUPFAM" id="SSF50630">
    <property type="entry name" value="Acid proteases"/>
    <property type="match status" value="4"/>
</dbReference>
<organism evidence="3">
    <name type="scientific">Vibrio alginolyticus</name>
    <dbReference type="NCBI Taxonomy" id="663"/>
    <lineage>
        <taxon>Bacteria</taxon>
        <taxon>Pseudomonadati</taxon>
        <taxon>Pseudomonadota</taxon>
        <taxon>Gammaproteobacteria</taxon>
        <taxon>Vibrionales</taxon>
        <taxon>Vibrionaceae</taxon>
        <taxon>Vibrio</taxon>
    </lineage>
</organism>
<name>A0A1W6UGT3_VIBAL</name>
<dbReference type="Gene3D" id="2.40.70.10">
    <property type="entry name" value="Acid Proteases"/>
    <property type="match status" value="3"/>
</dbReference>
<protein>
    <recommendedName>
        <fullName evidence="2">Retropepsin-like aspartic endopeptidase domain-containing protein</fullName>
    </recommendedName>
</protein>
<dbReference type="RefSeq" id="WP_086046434.1">
    <property type="nucleotide sequence ID" value="NZ_CP017889.1"/>
</dbReference>
<feature type="domain" description="Retropepsin-like aspartic endopeptidase" evidence="2">
    <location>
        <begin position="498"/>
        <end position="619"/>
    </location>
</feature>
<proteinExistence type="predicted"/>
<accession>A0A1W6UGT3</accession>